<dbReference type="InterPro" id="IPR017930">
    <property type="entry name" value="Myb_dom"/>
</dbReference>
<accession>A0A1J4IZV1</accession>
<feature type="domain" description="Myb-like" evidence="4">
    <location>
        <begin position="125"/>
        <end position="175"/>
    </location>
</feature>
<evidence type="ECO:0000259" key="4">
    <source>
        <dbReference type="PROSITE" id="PS50090"/>
    </source>
</evidence>
<proteinExistence type="predicted"/>
<keyword evidence="1" id="KW-0677">Repeat</keyword>
<dbReference type="SUPFAM" id="SSF46689">
    <property type="entry name" value="Homeodomain-like"/>
    <property type="match status" value="2"/>
</dbReference>
<dbReference type="CDD" id="cd00167">
    <property type="entry name" value="SANT"/>
    <property type="match status" value="3"/>
</dbReference>
<gene>
    <name evidence="6" type="ORF">TRFO_40963</name>
</gene>
<dbReference type="GO" id="GO:0000978">
    <property type="term" value="F:RNA polymerase II cis-regulatory region sequence-specific DNA binding"/>
    <property type="evidence" value="ECO:0007669"/>
    <property type="project" value="TreeGrafter"/>
</dbReference>
<evidence type="ECO:0000313" key="6">
    <source>
        <dbReference type="EMBL" id="OHS92706.1"/>
    </source>
</evidence>
<protein>
    <recommendedName>
        <fullName evidence="8">Myb-like DNA-binding domain containing protein</fullName>
    </recommendedName>
</protein>
<sequence>MIADNTSANNSPTALAPTRSRNRMRSNSTKWTPEEDELLAQLVHQNESWSVITSHFPGRTSKQVLAHWKKVADPEIVRGSWTCQEDQTIVNWVNQNGPTKWSSLAEQLPGRIAKQCRERWCNHLDPNIKKSPFTPEEDQIIYTAISHFGTKWADIARLLPGRTDNAVKNRWNSTLKRKDVEELHIDPNIVMEMIKQNPEIIQGGDAHPTEGLPIDPNLINVLHLEQLTEIAQNSLQMNQAGQNSDNINNLNNINNINMSGIENNTLNTASANPATDQPQDDQMSNQTTEQPQSEQQAFEQPQSVEQQQTDGQQEVTDQPIAPDLQQEPNISNPPEQ</sequence>
<dbReference type="EMBL" id="MLAK01001475">
    <property type="protein sequence ID" value="OHS92706.1"/>
    <property type="molecule type" value="Genomic_DNA"/>
</dbReference>
<keyword evidence="2" id="KW-0238">DNA-binding</keyword>
<feature type="compositionally biased region" description="Polar residues" evidence="3">
    <location>
        <begin position="1"/>
        <end position="13"/>
    </location>
</feature>
<dbReference type="Pfam" id="PF00249">
    <property type="entry name" value="Myb_DNA-binding"/>
    <property type="match status" value="1"/>
</dbReference>
<evidence type="ECO:0000259" key="5">
    <source>
        <dbReference type="PROSITE" id="PS51294"/>
    </source>
</evidence>
<dbReference type="SMART" id="SM00717">
    <property type="entry name" value="SANT"/>
    <property type="match status" value="3"/>
</dbReference>
<dbReference type="InterPro" id="IPR001005">
    <property type="entry name" value="SANT/Myb"/>
</dbReference>
<evidence type="ECO:0000256" key="3">
    <source>
        <dbReference type="SAM" id="MobiDB-lite"/>
    </source>
</evidence>
<dbReference type="RefSeq" id="XP_068345843.1">
    <property type="nucleotide sequence ID" value="XM_068513504.1"/>
</dbReference>
<evidence type="ECO:0000256" key="2">
    <source>
        <dbReference type="ARBA" id="ARBA00023125"/>
    </source>
</evidence>
<dbReference type="Proteomes" id="UP000179807">
    <property type="component" value="Unassembled WGS sequence"/>
</dbReference>
<dbReference type="Pfam" id="PF13921">
    <property type="entry name" value="Myb_DNA-bind_6"/>
    <property type="match status" value="1"/>
</dbReference>
<dbReference type="GO" id="GO:0005634">
    <property type="term" value="C:nucleus"/>
    <property type="evidence" value="ECO:0007669"/>
    <property type="project" value="TreeGrafter"/>
</dbReference>
<dbReference type="InterPro" id="IPR009057">
    <property type="entry name" value="Homeodomain-like_sf"/>
</dbReference>
<feature type="domain" description="HTH myb-type" evidence="5">
    <location>
        <begin position="23"/>
        <end position="71"/>
    </location>
</feature>
<evidence type="ECO:0008006" key="8">
    <source>
        <dbReference type="Google" id="ProtNLM"/>
    </source>
</evidence>
<dbReference type="PANTHER" id="PTHR45614:SF25">
    <property type="entry name" value="MYB PROTEIN"/>
    <property type="match status" value="1"/>
</dbReference>
<dbReference type="PANTHER" id="PTHR45614">
    <property type="entry name" value="MYB PROTEIN-RELATED"/>
    <property type="match status" value="1"/>
</dbReference>
<feature type="domain" description="Myb-like" evidence="4">
    <location>
        <begin position="23"/>
        <end position="72"/>
    </location>
</feature>
<feature type="region of interest" description="Disordered" evidence="3">
    <location>
        <begin position="264"/>
        <end position="336"/>
    </location>
</feature>
<dbReference type="GeneID" id="94848208"/>
<evidence type="ECO:0000256" key="1">
    <source>
        <dbReference type="ARBA" id="ARBA00022737"/>
    </source>
</evidence>
<reference evidence="6" key="1">
    <citation type="submission" date="2016-10" db="EMBL/GenBank/DDBJ databases">
        <authorList>
            <person name="Benchimol M."/>
            <person name="Almeida L.G."/>
            <person name="Vasconcelos A.T."/>
            <person name="Perreira-Neves A."/>
            <person name="Rosa I.A."/>
            <person name="Tasca T."/>
            <person name="Bogo M.R."/>
            <person name="de Souza W."/>
        </authorList>
    </citation>
    <scope>NUCLEOTIDE SEQUENCE [LARGE SCALE GENOMIC DNA]</scope>
    <source>
        <strain evidence="6">K</strain>
    </source>
</reference>
<feature type="compositionally biased region" description="Polar residues" evidence="3">
    <location>
        <begin position="326"/>
        <end position="336"/>
    </location>
</feature>
<comment type="caution">
    <text evidence="6">The sequence shown here is derived from an EMBL/GenBank/DDBJ whole genome shotgun (WGS) entry which is preliminary data.</text>
</comment>
<feature type="region of interest" description="Disordered" evidence="3">
    <location>
        <begin position="1"/>
        <end position="32"/>
    </location>
</feature>
<feature type="domain" description="Myb-like" evidence="4">
    <location>
        <begin position="73"/>
        <end position="124"/>
    </location>
</feature>
<dbReference type="AlphaFoldDB" id="A0A1J4IZV1"/>
<feature type="compositionally biased region" description="Polar residues" evidence="3">
    <location>
        <begin position="265"/>
        <end position="316"/>
    </location>
</feature>
<dbReference type="Gene3D" id="1.10.10.60">
    <property type="entry name" value="Homeodomain-like"/>
    <property type="match status" value="3"/>
</dbReference>
<name>A0A1J4IZV1_9EUKA</name>
<feature type="domain" description="HTH myb-type" evidence="5">
    <location>
        <begin position="73"/>
        <end position="124"/>
    </location>
</feature>
<organism evidence="6 7">
    <name type="scientific">Tritrichomonas foetus</name>
    <dbReference type="NCBI Taxonomy" id="1144522"/>
    <lineage>
        <taxon>Eukaryota</taxon>
        <taxon>Metamonada</taxon>
        <taxon>Parabasalia</taxon>
        <taxon>Tritrichomonadida</taxon>
        <taxon>Tritrichomonadidae</taxon>
        <taxon>Tritrichomonas</taxon>
    </lineage>
</organism>
<keyword evidence="7" id="KW-1185">Reference proteome</keyword>
<dbReference type="InterPro" id="IPR050560">
    <property type="entry name" value="MYB_TF"/>
</dbReference>
<dbReference type="GO" id="GO:0000981">
    <property type="term" value="F:DNA-binding transcription factor activity, RNA polymerase II-specific"/>
    <property type="evidence" value="ECO:0007669"/>
    <property type="project" value="TreeGrafter"/>
</dbReference>
<dbReference type="PROSITE" id="PS50090">
    <property type="entry name" value="MYB_LIKE"/>
    <property type="match status" value="3"/>
</dbReference>
<dbReference type="FunFam" id="1.10.10.60:FF:000010">
    <property type="entry name" value="Transcriptional activator Myb isoform A"/>
    <property type="match status" value="1"/>
</dbReference>
<dbReference type="OrthoDB" id="2143914at2759"/>
<dbReference type="PROSITE" id="PS51294">
    <property type="entry name" value="HTH_MYB"/>
    <property type="match status" value="3"/>
</dbReference>
<evidence type="ECO:0000313" key="7">
    <source>
        <dbReference type="Proteomes" id="UP000179807"/>
    </source>
</evidence>
<dbReference type="VEuPathDB" id="TrichDB:TRFO_40963"/>
<feature type="domain" description="HTH myb-type" evidence="5">
    <location>
        <begin position="125"/>
        <end position="179"/>
    </location>
</feature>